<dbReference type="GO" id="GO:0031625">
    <property type="term" value="F:ubiquitin protein ligase binding"/>
    <property type="evidence" value="ECO:0007669"/>
    <property type="project" value="TreeGrafter"/>
</dbReference>
<organism evidence="2 3">
    <name type="scientific">Heterobasidion irregulare (strain TC 32-1)</name>
    <dbReference type="NCBI Taxonomy" id="747525"/>
    <lineage>
        <taxon>Eukaryota</taxon>
        <taxon>Fungi</taxon>
        <taxon>Dikarya</taxon>
        <taxon>Basidiomycota</taxon>
        <taxon>Agaricomycotina</taxon>
        <taxon>Agaricomycetes</taxon>
        <taxon>Russulales</taxon>
        <taxon>Bondarzewiaceae</taxon>
        <taxon>Heterobasidion</taxon>
        <taxon>Heterobasidion annosum species complex</taxon>
    </lineage>
</organism>
<proteinExistence type="predicted"/>
<dbReference type="Proteomes" id="UP000030671">
    <property type="component" value="Unassembled WGS sequence"/>
</dbReference>
<feature type="non-terminal residue" evidence="2">
    <location>
        <position position="250"/>
    </location>
</feature>
<dbReference type="GO" id="GO:0005829">
    <property type="term" value="C:cytosol"/>
    <property type="evidence" value="ECO:0007669"/>
    <property type="project" value="TreeGrafter"/>
</dbReference>
<reference evidence="2 3" key="1">
    <citation type="journal article" date="2012" name="New Phytol.">
        <title>Insight into trade-off between wood decay and parasitism from the genome of a fungal forest pathogen.</title>
        <authorList>
            <person name="Olson A."/>
            <person name="Aerts A."/>
            <person name="Asiegbu F."/>
            <person name="Belbahri L."/>
            <person name="Bouzid O."/>
            <person name="Broberg A."/>
            <person name="Canback B."/>
            <person name="Coutinho P.M."/>
            <person name="Cullen D."/>
            <person name="Dalman K."/>
            <person name="Deflorio G."/>
            <person name="van Diepen L.T."/>
            <person name="Dunand C."/>
            <person name="Duplessis S."/>
            <person name="Durling M."/>
            <person name="Gonthier P."/>
            <person name="Grimwood J."/>
            <person name="Fossdal C.G."/>
            <person name="Hansson D."/>
            <person name="Henrissat B."/>
            <person name="Hietala A."/>
            <person name="Himmelstrand K."/>
            <person name="Hoffmeister D."/>
            <person name="Hogberg N."/>
            <person name="James T.Y."/>
            <person name="Karlsson M."/>
            <person name="Kohler A."/>
            <person name="Kues U."/>
            <person name="Lee Y.H."/>
            <person name="Lin Y.C."/>
            <person name="Lind M."/>
            <person name="Lindquist E."/>
            <person name="Lombard V."/>
            <person name="Lucas S."/>
            <person name="Lunden K."/>
            <person name="Morin E."/>
            <person name="Murat C."/>
            <person name="Park J."/>
            <person name="Raffaello T."/>
            <person name="Rouze P."/>
            <person name="Salamov A."/>
            <person name="Schmutz J."/>
            <person name="Solheim H."/>
            <person name="Stahlberg J."/>
            <person name="Velez H."/>
            <person name="de Vries R.P."/>
            <person name="Wiebenga A."/>
            <person name="Woodward S."/>
            <person name="Yakovlev I."/>
            <person name="Garbelotto M."/>
            <person name="Martin F."/>
            <person name="Grigoriev I.V."/>
            <person name="Stenlid J."/>
        </authorList>
    </citation>
    <scope>NUCLEOTIDE SEQUENCE [LARGE SCALE GENOMIC DNA]</scope>
    <source>
        <strain evidence="2 3">TC 32-1</strain>
    </source>
</reference>
<accession>W4K5Q2</accession>
<dbReference type="eggNOG" id="KOG3780">
    <property type="taxonomic scope" value="Eukaryota"/>
</dbReference>
<dbReference type="PANTHER" id="PTHR11188:SF17">
    <property type="entry name" value="FI21816P1"/>
    <property type="match status" value="1"/>
</dbReference>
<dbReference type="InterPro" id="IPR050357">
    <property type="entry name" value="Arrestin_domain-protein"/>
</dbReference>
<sequence length="250" mass="27064">MAREKDRSPSLDIQVNSDLLVLKGTGVDVAPTLLSGNLVLHLAEATSIKEITLSFRGKARLPPSASEPLMLNSSAMTYLVCNHEWSFLEGEKKHSHTLKPGRHLFPFQLQIGGSLPSSLATPVLGGASVAYKLRALATRPGLAPNLQAQIPIALTRSFAPEALEYQQTLEIENTWPDKLMYSIMIPHKAWAAGDTLTAVVKFAPLAKGARVLSVITTLNETVKLYARAGWQETTRPALSAKHEIVAGRAV</sequence>
<dbReference type="AlphaFoldDB" id="W4K5Q2"/>
<dbReference type="HOGENOM" id="CLU_079124_0_0_1"/>
<name>W4K5Q2_HETIT</name>
<dbReference type="GO" id="GO:0005886">
    <property type="term" value="C:plasma membrane"/>
    <property type="evidence" value="ECO:0007669"/>
    <property type="project" value="TreeGrafter"/>
</dbReference>
<dbReference type="Pfam" id="PF00339">
    <property type="entry name" value="Arrestin_N"/>
    <property type="match status" value="1"/>
</dbReference>
<dbReference type="OrthoDB" id="2333384at2759"/>
<dbReference type="RefSeq" id="XP_009547772.1">
    <property type="nucleotide sequence ID" value="XM_009549477.1"/>
</dbReference>
<dbReference type="Gene3D" id="2.60.40.640">
    <property type="match status" value="1"/>
</dbReference>
<evidence type="ECO:0000259" key="1">
    <source>
        <dbReference type="Pfam" id="PF00339"/>
    </source>
</evidence>
<dbReference type="KEGG" id="hir:HETIRDRAFT_320746"/>
<protein>
    <recommendedName>
        <fullName evidence="1">Arrestin-like N-terminal domain-containing protein</fullName>
    </recommendedName>
</protein>
<feature type="domain" description="Arrestin-like N-terminal" evidence="1">
    <location>
        <begin position="30"/>
        <end position="141"/>
    </location>
</feature>
<dbReference type="GeneID" id="20670689"/>
<dbReference type="EMBL" id="KI925459">
    <property type="protein sequence ID" value="ETW81094.1"/>
    <property type="molecule type" value="Genomic_DNA"/>
</dbReference>
<dbReference type="InParanoid" id="W4K5Q2"/>
<evidence type="ECO:0000313" key="2">
    <source>
        <dbReference type="EMBL" id="ETW81094.1"/>
    </source>
</evidence>
<keyword evidence="3" id="KW-1185">Reference proteome</keyword>
<evidence type="ECO:0000313" key="3">
    <source>
        <dbReference type="Proteomes" id="UP000030671"/>
    </source>
</evidence>
<dbReference type="InterPro" id="IPR011021">
    <property type="entry name" value="Arrestin-like_N"/>
</dbReference>
<dbReference type="InterPro" id="IPR014752">
    <property type="entry name" value="Arrestin-like_C"/>
</dbReference>
<dbReference type="STRING" id="747525.W4K5Q2"/>
<gene>
    <name evidence="2" type="ORF">HETIRDRAFT_320746</name>
</gene>
<dbReference type="InterPro" id="IPR014756">
    <property type="entry name" value="Ig_E-set"/>
</dbReference>
<dbReference type="GO" id="GO:0030674">
    <property type="term" value="F:protein-macromolecule adaptor activity"/>
    <property type="evidence" value="ECO:0007669"/>
    <property type="project" value="TreeGrafter"/>
</dbReference>
<dbReference type="GO" id="GO:0070086">
    <property type="term" value="P:ubiquitin-dependent endocytosis"/>
    <property type="evidence" value="ECO:0007669"/>
    <property type="project" value="TreeGrafter"/>
</dbReference>
<dbReference type="SUPFAM" id="SSF81296">
    <property type="entry name" value="E set domains"/>
    <property type="match status" value="1"/>
</dbReference>
<dbReference type="PANTHER" id="PTHR11188">
    <property type="entry name" value="ARRESTIN DOMAIN CONTAINING PROTEIN"/>
    <property type="match status" value="1"/>
</dbReference>